<dbReference type="InterPro" id="IPR043129">
    <property type="entry name" value="ATPase_NBD"/>
</dbReference>
<dbReference type="Gene3D" id="3.30.420.40">
    <property type="match status" value="2"/>
</dbReference>
<dbReference type="InterPro" id="IPR036388">
    <property type="entry name" value="WH-like_DNA-bd_sf"/>
</dbReference>
<dbReference type="InterPro" id="IPR000600">
    <property type="entry name" value="ROK"/>
</dbReference>
<dbReference type="PANTHER" id="PTHR18964">
    <property type="entry name" value="ROK (REPRESSOR, ORF, KINASE) FAMILY"/>
    <property type="match status" value="1"/>
</dbReference>
<dbReference type="SUPFAM" id="SSF46785">
    <property type="entry name" value="Winged helix' DNA-binding domain"/>
    <property type="match status" value="1"/>
</dbReference>
<dbReference type="InterPro" id="IPR036390">
    <property type="entry name" value="WH_DNA-bd_sf"/>
</dbReference>
<dbReference type="OrthoDB" id="5174513at2"/>
<sequence>MMIKAKAPLRQDSRSRVLDIIRATEPTSRIELVRETSLTPASITHLVRDLLAENLVREVGQGESTGGKPRTLLRLNHDSMTAIGIQLGAASVGIVATNLAGNIVGRQILQGAKDLDPQVIVTFLAQAVADLIDNLGLDRATIAGIGVAMPGPLDMPGGALRNVAYLKNLSGFAMADELEVATGLPVIVDNDATAAAVGEYWLGTTGGHPAYATVYLATGIGSGLMVNRRPYRGSSSNAGEIGHISIDFRGPDCPCGNRGCLELFAAPPVLVEKARLAPASAGLAEVALGNVEDGMSRLGILAARGNAAAMNIIREGAESLACGIVTLVNLFDVDMVVLAGPGFSSCAAFYLKEAQQALDSRTLARGVHTVSVVMSASPRDAAALGAATLALQDKLDRKPSGELKK</sequence>
<proteinExistence type="inferred from homology"/>
<keyword evidence="3" id="KW-1185">Reference proteome</keyword>
<evidence type="ECO:0000313" key="2">
    <source>
        <dbReference type="EMBL" id="PYI39379.1"/>
    </source>
</evidence>
<dbReference type="AlphaFoldDB" id="A0A2V5IS58"/>
<dbReference type="PANTHER" id="PTHR18964:SF173">
    <property type="entry name" value="GLUCOKINASE"/>
    <property type="match status" value="1"/>
</dbReference>
<protein>
    <recommendedName>
        <fullName evidence="4">ROK family transcriptional regulator</fullName>
    </recommendedName>
</protein>
<dbReference type="Gene3D" id="1.10.10.10">
    <property type="entry name" value="Winged helix-like DNA-binding domain superfamily/Winged helix DNA-binding domain"/>
    <property type="match status" value="1"/>
</dbReference>
<organism evidence="2 3">
    <name type="scientific">Arthrobacter psychrolactophilus</name>
    <dbReference type="NCBI Taxonomy" id="92442"/>
    <lineage>
        <taxon>Bacteria</taxon>
        <taxon>Bacillati</taxon>
        <taxon>Actinomycetota</taxon>
        <taxon>Actinomycetes</taxon>
        <taxon>Micrococcales</taxon>
        <taxon>Micrococcaceae</taxon>
        <taxon>Arthrobacter</taxon>
    </lineage>
</organism>
<name>A0A2V5IS58_9MICC</name>
<evidence type="ECO:0008006" key="4">
    <source>
        <dbReference type="Google" id="ProtNLM"/>
    </source>
</evidence>
<dbReference type="EMBL" id="QJVC01000003">
    <property type="protein sequence ID" value="PYI39379.1"/>
    <property type="molecule type" value="Genomic_DNA"/>
</dbReference>
<evidence type="ECO:0000313" key="3">
    <source>
        <dbReference type="Proteomes" id="UP000247980"/>
    </source>
</evidence>
<reference evidence="2 3" key="1">
    <citation type="submission" date="2018-05" db="EMBL/GenBank/DDBJ databases">
        <title>Genetic diversity of glacier-inhabiting Cryobacterium bacteria in China and description of Cryobacterium mengkeensis sp. nov. and Arthrobacter glacialis sp. nov.</title>
        <authorList>
            <person name="Liu Q."/>
            <person name="Xin Y.-H."/>
        </authorList>
    </citation>
    <scope>NUCLEOTIDE SEQUENCE [LARGE SCALE GENOMIC DNA]</scope>
    <source>
        <strain evidence="2 3">B7</strain>
    </source>
</reference>
<comment type="similarity">
    <text evidence="1">Belongs to the ROK (NagC/XylR) family.</text>
</comment>
<accession>A0A2V5IS58</accession>
<dbReference type="Proteomes" id="UP000247980">
    <property type="component" value="Unassembled WGS sequence"/>
</dbReference>
<dbReference type="InterPro" id="IPR049874">
    <property type="entry name" value="ROK_cs"/>
</dbReference>
<dbReference type="Pfam" id="PF00480">
    <property type="entry name" value="ROK"/>
    <property type="match status" value="1"/>
</dbReference>
<gene>
    <name evidence="2" type="ORF">CVS30_05310</name>
</gene>
<dbReference type="SUPFAM" id="SSF53067">
    <property type="entry name" value="Actin-like ATPase domain"/>
    <property type="match status" value="1"/>
</dbReference>
<comment type="caution">
    <text evidence="2">The sequence shown here is derived from an EMBL/GenBank/DDBJ whole genome shotgun (WGS) entry which is preliminary data.</text>
</comment>
<dbReference type="PROSITE" id="PS01125">
    <property type="entry name" value="ROK"/>
    <property type="match status" value="1"/>
</dbReference>
<evidence type="ECO:0000256" key="1">
    <source>
        <dbReference type="ARBA" id="ARBA00006479"/>
    </source>
</evidence>
<dbReference type="RefSeq" id="WP_110484283.1">
    <property type="nucleotide sequence ID" value="NZ_QJVC01000003.1"/>
</dbReference>